<name>A0A031LPY4_9CREN</name>
<dbReference type="EMBL" id="JFZT01000039">
    <property type="protein sequence ID" value="EZQ07071.1"/>
    <property type="molecule type" value="Genomic_DNA"/>
</dbReference>
<organism evidence="2 3">
    <name type="scientific">Candidatus Acidianus copahuensis</name>
    <dbReference type="NCBI Taxonomy" id="1160895"/>
    <lineage>
        <taxon>Archaea</taxon>
        <taxon>Thermoproteota</taxon>
        <taxon>Thermoprotei</taxon>
        <taxon>Sulfolobales</taxon>
        <taxon>Sulfolobaceae</taxon>
        <taxon>Acidianus</taxon>
    </lineage>
</organism>
<feature type="transmembrane region" description="Helical" evidence="1">
    <location>
        <begin position="7"/>
        <end position="33"/>
    </location>
</feature>
<feature type="transmembrane region" description="Helical" evidence="1">
    <location>
        <begin position="45"/>
        <end position="68"/>
    </location>
</feature>
<dbReference type="Proteomes" id="UP000024332">
    <property type="component" value="Unassembled WGS sequence"/>
</dbReference>
<feature type="transmembrane region" description="Helical" evidence="1">
    <location>
        <begin position="215"/>
        <end position="238"/>
    </location>
</feature>
<comment type="caution">
    <text evidence="2">The sequence shown here is derived from an EMBL/GenBank/DDBJ whole genome shotgun (WGS) entry which is preliminary data.</text>
</comment>
<keyword evidence="1" id="KW-0812">Transmembrane</keyword>
<reference evidence="2 3" key="1">
    <citation type="submission" date="2014-03" db="EMBL/GenBank/DDBJ databases">
        <title>Draft genome sequence of the novel thermoacidophilic archaea Acidianus copahuensis ALE1 strain, isolated from Copahue volcanic area in Neuquen Argentina.</title>
        <authorList>
            <person name="Urbieta M.S."/>
            <person name="Rascovan N."/>
            <person name="Castro C."/>
            <person name="Revale S."/>
            <person name="Giaveno M.A."/>
            <person name="Vazquez M.P."/>
            <person name="Donati E.R."/>
        </authorList>
    </citation>
    <scope>NUCLEOTIDE SEQUENCE [LARGE SCALE GENOMIC DNA]</scope>
    <source>
        <strain evidence="2 3">ALE1</strain>
    </source>
</reference>
<feature type="transmembrane region" description="Helical" evidence="1">
    <location>
        <begin position="275"/>
        <end position="293"/>
    </location>
</feature>
<evidence type="ECO:0000256" key="1">
    <source>
        <dbReference type="SAM" id="Phobius"/>
    </source>
</evidence>
<feature type="transmembrane region" description="Helical" evidence="1">
    <location>
        <begin position="99"/>
        <end position="122"/>
    </location>
</feature>
<accession>A0A031LPY4</accession>
<keyword evidence="1" id="KW-0472">Membrane</keyword>
<evidence type="ECO:0000313" key="2">
    <source>
        <dbReference type="EMBL" id="EZQ07071.1"/>
    </source>
</evidence>
<dbReference type="RefSeq" id="WP_048099592.1">
    <property type="nucleotide sequence ID" value="NZ_JFZT01000039.1"/>
</dbReference>
<sequence>MKALNPFFYYFIFFEATVIAPIIVNGARIYSIWYSPLADTGRSTFLLPFLIFVVIVIAVSIVIGMIIFRIKKGRFILVTGPMRPRSVIKAVTKDSLGRWLVIGYFLSYLISYLVVSGILLIPNLNVSQYFLDLTAITYLGEGINVIPLGSAYLVINLPLILLGFAVDFFLTISMILSYYLVSLVYVSANIYSFPVPKSMRIYSLSTAGGFLTASVPSLGTIAGICCLTPTAINSLLYLASGTLPLTKGLAWKYGTFIAGAWTGGILQVLNLVSPMILGGLMLGISIYYIYLISKRLNRVLQGE</sequence>
<feature type="transmembrane region" description="Helical" evidence="1">
    <location>
        <begin position="142"/>
        <end position="164"/>
    </location>
</feature>
<proteinExistence type="predicted"/>
<gene>
    <name evidence="2" type="ORF">CM19_06930</name>
</gene>
<protein>
    <submittedName>
        <fullName evidence="2">Uncharacterized protein</fullName>
    </submittedName>
</protein>
<dbReference type="OrthoDB" id="43873at2157"/>
<evidence type="ECO:0000313" key="3">
    <source>
        <dbReference type="Proteomes" id="UP000024332"/>
    </source>
</evidence>
<keyword evidence="3" id="KW-1185">Reference proteome</keyword>
<dbReference type="AlphaFoldDB" id="A0A031LPY4"/>
<dbReference type="STRING" id="1160895.CM19_06930"/>
<keyword evidence="1" id="KW-1133">Transmembrane helix</keyword>
<feature type="transmembrane region" description="Helical" evidence="1">
    <location>
        <begin position="176"/>
        <end position="195"/>
    </location>
</feature>